<proteinExistence type="predicted"/>
<comment type="caution">
    <text evidence="1">The sequence shown here is derived from an EMBL/GenBank/DDBJ whole genome shotgun (WGS) entry which is preliminary data.</text>
</comment>
<protein>
    <submittedName>
        <fullName evidence="1">Uncharacterized protein</fullName>
    </submittedName>
</protein>
<dbReference type="EMBL" id="BSOW01000039">
    <property type="protein sequence ID" value="GLR90893.1"/>
    <property type="molecule type" value="Genomic_DNA"/>
</dbReference>
<evidence type="ECO:0000313" key="2">
    <source>
        <dbReference type="Proteomes" id="UP001156905"/>
    </source>
</evidence>
<gene>
    <name evidence="1" type="ORF">GCM10007857_76090</name>
</gene>
<reference evidence="2" key="1">
    <citation type="journal article" date="2019" name="Int. J. Syst. Evol. Microbiol.">
        <title>The Global Catalogue of Microorganisms (GCM) 10K type strain sequencing project: providing services to taxonomists for standard genome sequencing and annotation.</title>
        <authorList>
            <consortium name="The Broad Institute Genomics Platform"/>
            <consortium name="The Broad Institute Genome Sequencing Center for Infectious Disease"/>
            <person name="Wu L."/>
            <person name="Ma J."/>
        </authorList>
    </citation>
    <scope>NUCLEOTIDE SEQUENCE [LARGE SCALE GENOMIC DNA]</scope>
    <source>
        <strain evidence="2">NBRC 102520</strain>
    </source>
</reference>
<evidence type="ECO:0000313" key="1">
    <source>
        <dbReference type="EMBL" id="GLR90893.1"/>
    </source>
</evidence>
<name>A0ABQ6BFE5_9BRAD</name>
<dbReference type="RefSeq" id="WP_284273961.1">
    <property type="nucleotide sequence ID" value="NZ_BSOW01000039.1"/>
</dbReference>
<accession>A0ABQ6BFE5</accession>
<sequence>MGNPVANSSGHPIAIGSSVPAYIINDDAELRFEGFTRVVSHCESYPHWYRVRFEREQVDRVRLILPPLIHNDPWLTAELLRELWRTRGLSPWTEFFPVD</sequence>
<keyword evidence="2" id="KW-1185">Reference proteome</keyword>
<dbReference type="Proteomes" id="UP001156905">
    <property type="component" value="Unassembled WGS sequence"/>
</dbReference>
<organism evidence="1 2">
    <name type="scientific">Bradyrhizobium iriomotense</name>
    <dbReference type="NCBI Taxonomy" id="441950"/>
    <lineage>
        <taxon>Bacteria</taxon>
        <taxon>Pseudomonadati</taxon>
        <taxon>Pseudomonadota</taxon>
        <taxon>Alphaproteobacteria</taxon>
        <taxon>Hyphomicrobiales</taxon>
        <taxon>Nitrobacteraceae</taxon>
        <taxon>Bradyrhizobium</taxon>
    </lineage>
</organism>